<reference evidence="1 2" key="1">
    <citation type="submission" date="2024-05" db="EMBL/GenBank/DDBJ databases">
        <authorList>
            <person name="Wallberg A."/>
        </authorList>
    </citation>
    <scope>NUCLEOTIDE SEQUENCE [LARGE SCALE GENOMIC DNA]</scope>
</reference>
<gene>
    <name evidence="1" type="ORF">MNOR_LOCUS13646</name>
</gene>
<sequence>MLLWKMQKRLEGFAERVEADLNHEMSRMFEDSETRTKRHVPHEIPLIRDNEGYWATEKWSTSWTAVIGADWKVTYGTLSMTPFVHKDIVFWIATSIYHRDNPGVTGVYMMTMVGDQPRIQYSQIIGTKGANECIPILMNDDFIEIVCAESFGGETTIKPTQRGSCVIRVTWTTGSLDAKVVRTLATRNAVDVTTL</sequence>
<name>A0AAV2QMU6_MEGNR</name>
<protein>
    <submittedName>
        <fullName evidence="1">Uncharacterized protein</fullName>
    </submittedName>
</protein>
<evidence type="ECO:0000313" key="1">
    <source>
        <dbReference type="EMBL" id="CAL4088847.1"/>
    </source>
</evidence>
<keyword evidence="2" id="KW-1185">Reference proteome</keyword>
<organism evidence="1 2">
    <name type="scientific">Meganyctiphanes norvegica</name>
    <name type="common">Northern krill</name>
    <name type="synonym">Thysanopoda norvegica</name>
    <dbReference type="NCBI Taxonomy" id="48144"/>
    <lineage>
        <taxon>Eukaryota</taxon>
        <taxon>Metazoa</taxon>
        <taxon>Ecdysozoa</taxon>
        <taxon>Arthropoda</taxon>
        <taxon>Crustacea</taxon>
        <taxon>Multicrustacea</taxon>
        <taxon>Malacostraca</taxon>
        <taxon>Eumalacostraca</taxon>
        <taxon>Eucarida</taxon>
        <taxon>Euphausiacea</taxon>
        <taxon>Euphausiidae</taxon>
        <taxon>Meganyctiphanes</taxon>
    </lineage>
</organism>
<proteinExistence type="predicted"/>
<accession>A0AAV2QMU6</accession>
<evidence type="ECO:0000313" key="2">
    <source>
        <dbReference type="Proteomes" id="UP001497623"/>
    </source>
</evidence>
<dbReference type="EMBL" id="CAXKWB010007888">
    <property type="protein sequence ID" value="CAL4088847.1"/>
    <property type="molecule type" value="Genomic_DNA"/>
</dbReference>
<dbReference type="Proteomes" id="UP001497623">
    <property type="component" value="Unassembled WGS sequence"/>
</dbReference>
<dbReference type="AlphaFoldDB" id="A0AAV2QMU6"/>
<comment type="caution">
    <text evidence="1">The sequence shown here is derived from an EMBL/GenBank/DDBJ whole genome shotgun (WGS) entry which is preliminary data.</text>
</comment>